<organism evidence="1 2">
    <name type="scientific">Rhizophagus irregularis (strain DAOM 181602 / DAOM 197198 / MUCL 43194)</name>
    <name type="common">Arbuscular mycorrhizal fungus</name>
    <name type="synonym">Glomus intraradices</name>
    <dbReference type="NCBI Taxonomy" id="747089"/>
    <lineage>
        <taxon>Eukaryota</taxon>
        <taxon>Fungi</taxon>
        <taxon>Fungi incertae sedis</taxon>
        <taxon>Mucoromycota</taxon>
        <taxon>Glomeromycotina</taxon>
        <taxon>Glomeromycetes</taxon>
        <taxon>Glomerales</taxon>
        <taxon>Glomeraceae</taxon>
        <taxon>Rhizophagus</taxon>
    </lineage>
</organism>
<reference evidence="1 2" key="2">
    <citation type="journal article" date="2018" name="New Phytol.">
        <title>High intraspecific genome diversity in the model arbuscular mycorrhizal symbiont Rhizophagus irregularis.</title>
        <authorList>
            <person name="Chen E.C.H."/>
            <person name="Morin E."/>
            <person name="Beaudet D."/>
            <person name="Noel J."/>
            <person name="Yildirir G."/>
            <person name="Ndikumana S."/>
            <person name="Charron P."/>
            <person name="St-Onge C."/>
            <person name="Giorgi J."/>
            <person name="Kruger M."/>
            <person name="Marton T."/>
            <person name="Ropars J."/>
            <person name="Grigoriev I.V."/>
            <person name="Hainaut M."/>
            <person name="Henrissat B."/>
            <person name="Roux C."/>
            <person name="Martin F."/>
            <person name="Corradi N."/>
        </authorList>
    </citation>
    <scope>NUCLEOTIDE SEQUENCE [LARGE SCALE GENOMIC DNA]</scope>
    <source>
        <strain evidence="1 2">DAOM 197198</strain>
    </source>
</reference>
<dbReference type="InterPro" id="IPR011009">
    <property type="entry name" value="Kinase-like_dom_sf"/>
</dbReference>
<name>A0A2P4NZS5_RHIID</name>
<gene>
    <name evidence="1" type="ORF">GLOIN_2v1729078</name>
</gene>
<dbReference type="Proteomes" id="UP000018888">
    <property type="component" value="Unassembled WGS sequence"/>
</dbReference>
<accession>A0A2P4NZS5</accession>
<evidence type="ECO:0000313" key="2">
    <source>
        <dbReference type="Proteomes" id="UP000018888"/>
    </source>
</evidence>
<evidence type="ECO:0000313" key="1">
    <source>
        <dbReference type="EMBL" id="POG58632.1"/>
    </source>
</evidence>
<evidence type="ECO:0008006" key="3">
    <source>
        <dbReference type="Google" id="ProtNLM"/>
    </source>
</evidence>
<sequence>MKICNGLRPKSNYKIPQFIFDIINQCWDADPLKRPNAEELQELIEESYNNRNNTVFYKQIEDADEINKKPSSTAQSPLSSTSTLSYISHPEAVYTSRILDFKNLPEPKNADSNV</sequence>
<proteinExistence type="predicted"/>
<keyword evidence="2" id="KW-1185">Reference proteome</keyword>
<dbReference type="AlphaFoldDB" id="A0A2P4NZS5"/>
<dbReference type="SUPFAM" id="SSF56112">
    <property type="entry name" value="Protein kinase-like (PK-like)"/>
    <property type="match status" value="1"/>
</dbReference>
<comment type="caution">
    <text evidence="1">The sequence shown here is derived from an EMBL/GenBank/DDBJ whole genome shotgun (WGS) entry which is preliminary data.</text>
</comment>
<dbReference type="Gene3D" id="1.10.510.10">
    <property type="entry name" value="Transferase(Phosphotransferase) domain 1"/>
    <property type="match status" value="1"/>
</dbReference>
<protein>
    <recommendedName>
        <fullName evidence="3">Serine-threonine/tyrosine-protein kinase catalytic domain-containing protein</fullName>
    </recommendedName>
</protein>
<dbReference type="EMBL" id="AUPC02000511">
    <property type="protein sequence ID" value="POG58632.1"/>
    <property type="molecule type" value="Genomic_DNA"/>
</dbReference>
<reference evidence="1 2" key="1">
    <citation type="journal article" date="2013" name="Proc. Natl. Acad. Sci. U.S.A.">
        <title>Genome of an arbuscular mycorrhizal fungus provides insight into the oldest plant symbiosis.</title>
        <authorList>
            <person name="Tisserant E."/>
            <person name="Malbreil M."/>
            <person name="Kuo A."/>
            <person name="Kohler A."/>
            <person name="Symeonidi A."/>
            <person name="Balestrini R."/>
            <person name="Charron P."/>
            <person name="Duensing N."/>
            <person name="Frei Dit Frey N."/>
            <person name="Gianinazzi-Pearson V."/>
            <person name="Gilbert L.B."/>
            <person name="Handa Y."/>
            <person name="Herr J.R."/>
            <person name="Hijri M."/>
            <person name="Koul R."/>
            <person name="Kawaguchi M."/>
            <person name="Krajinski F."/>
            <person name="Lammers P.J."/>
            <person name="Masclaux F.G."/>
            <person name="Murat C."/>
            <person name="Morin E."/>
            <person name="Ndikumana S."/>
            <person name="Pagni M."/>
            <person name="Petitpierre D."/>
            <person name="Requena N."/>
            <person name="Rosikiewicz P."/>
            <person name="Riley R."/>
            <person name="Saito K."/>
            <person name="San Clemente H."/>
            <person name="Shapiro H."/>
            <person name="van Tuinen D."/>
            <person name="Becard G."/>
            <person name="Bonfante P."/>
            <person name="Paszkowski U."/>
            <person name="Shachar-Hill Y.Y."/>
            <person name="Tuskan G.A."/>
            <person name="Young P.W."/>
            <person name="Sanders I.R."/>
            <person name="Henrissat B."/>
            <person name="Rensing S.A."/>
            <person name="Grigoriev I.V."/>
            <person name="Corradi N."/>
            <person name="Roux C."/>
            <person name="Martin F."/>
        </authorList>
    </citation>
    <scope>NUCLEOTIDE SEQUENCE [LARGE SCALE GENOMIC DNA]</scope>
    <source>
        <strain evidence="1 2">DAOM 197198</strain>
    </source>
</reference>